<feature type="compositionally biased region" description="Polar residues" evidence="6">
    <location>
        <begin position="123"/>
        <end position="134"/>
    </location>
</feature>
<feature type="region of interest" description="Disordered" evidence="6">
    <location>
        <begin position="120"/>
        <end position="144"/>
    </location>
</feature>
<dbReference type="SMART" id="SM00426">
    <property type="entry name" value="TEA"/>
    <property type="match status" value="1"/>
</dbReference>
<feature type="domain" description="TEA" evidence="7">
    <location>
        <begin position="47"/>
        <end position="123"/>
    </location>
</feature>
<dbReference type="InterPro" id="IPR000818">
    <property type="entry name" value="TEA/ATTS_dom"/>
</dbReference>
<dbReference type="PROSITE" id="PS51088">
    <property type="entry name" value="TEA_2"/>
    <property type="match status" value="1"/>
</dbReference>
<feature type="DNA-binding region" description="TEA" evidence="5">
    <location>
        <begin position="47"/>
        <end position="123"/>
    </location>
</feature>
<evidence type="ECO:0000313" key="8">
    <source>
        <dbReference type="Proteomes" id="UP000887540"/>
    </source>
</evidence>
<dbReference type="Proteomes" id="UP000887540">
    <property type="component" value="Unplaced"/>
</dbReference>
<dbReference type="InterPro" id="IPR038096">
    <property type="entry name" value="TEA/ATTS_sf"/>
</dbReference>
<evidence type="ECO:0000256" key="5">
    <source>
        <dbReference type="PROSITE-ProRule" id="PRU00505"/>
    </source>
</evidence>
<keyword evidence="4" id="KW-0539">Nucleus</keyword>
<accession>A0A914DR12</accession>
<comment type="subcellular location">
    <subcellularLocation>
        <location evidence="1">Nucleus</location>
    </subcellularLocation>
</comment>
<feature type="region of interest" description="Disordered" evidence="6">
    <location>
        <begin position="18"/>
        <end position="52"/>
    </location>
</feature>
<dbReference type="PANTHER" id="PTHR11834">
    <property type="entry name" value="TRANSCRIPTIONAL ENHANCER FACTOR TEF RELATED"/>
    <property type="match status" value="1"/>
</dbReference>
<dbReference type="Pfam" id="PF01285">
    <property type="entry name" value="TEA"/>
    <property type="match status" value="1"/>
</dbReference>
<keyword evidence="3" id="KW-0804">Transcription</keyword>
<evidence type="ECO:0000256" key="3">
    <source>
        <dbReference type="ARBA" id="ARBA00023163"/>
    </source>
</evidence>
<keyword evidence="2" id="KW-0805">Transcription regulation</keyword>
<dbReference type="GO" id="GO:0000981">
    <property type="term" value="F:DNA-binding transcription factor activity, RNA polymerase II-specific"/>
    <property type="evidence" value="ECO:0007669"/>
    <property type="project" value="TreeGrafter"/>
</dbReference>
<evidence type="ECO:0000259" key="7">
    <source>
        <dbReference type="PROSITE" id="PS51088"/>
    </source>
</evidence>
<dbReference type="AlphaFoldDB" id="A0A914DR12"/>
<evidence type="ECO:0000256" key="4">
    <source>
        <dbReference type="ARBA" id="ARBA00023242"/>
    </source>
</evidence>
<dbReference type="GO" id="GO:0005634">
    <property type="term" value="C:nucleus"/>
    <property type="evidence" value="ECO:0007669"/>
    <property type="project" value="UniProtKB-SubCell"/>
</dbReference>
<dbReference type="GO" id="GO:0005667">
    <property type="term" value="C:transcription regulator complex"/>
    <property type="evidence" value="ECO:0007669"/>
    <property type="project" value="TreeGrafter"/>
</dbReference>
<name>A0A914DR12_9BILA</name>
<protein>
    <submittedName>
        <fullName evidence="9">TEA domain-containing protein</fullName>
    </submittedName>
</protein>
<evidence type="ECO:0000256" key="1">
    <source>
        <dbReference type="ARBA" id="ARBA00004123"/>
    </source>
</evidence>
<organism evidence="8 9">
    <name type="scientific">Acrobeloides nanus</name>
    <dbReference type="NCBI Taxonomy" id="290746"/>
    <lineage>
        <taxon>Eukaryota</taxon>
        <taxon>Metazoa</taxon>
        <taxon>Ecdysozoa</taxon>
        <taxon>Nematoda</taxon>
        <taxon>Chromadorea</taxon>
        <taxon>Rhabditida</taxon>
        <taxon>Tylenchina</taxon>
        <taxon>Cephalobomorpha</taxon>
        <taxon>Cephaloboidea</taxon>
        <taxon>Cephalobidae</taxon>
        <taxon>Acrobeloides</taxon>
    </lineage>
</organism>
<proteinExistence type="predicted"/>
<sequence length="186" mass="20996">MEVCANFLETTRLETLMSPSDKSDISASSSLRSSPDEVEESSSRSNSESMEEVWSDDVETAFYEALEVFPGNNNKKRIRMADGKVYGRNYLIACYIKQKCGKVRNVKQISSHLQVITRRQKLRTQASPPLQKTITPSPEPSLPTLPPSTQNFFNAINIHPYGQIKMIPTQTNAVTKWWNLCDFTAS</sequence>
<dbReference type="Gene3D" id="6.10.20.40">
    <property type="entry name" value="TEA/ATTS domain"/>
    <property type="match status" value="1"/>
</dbReference>
<keyword evidence="8" id="KW-1185">Reference proteome</keyword>
<evidence type="ECO:0000313" key="9">
    <source>
        <dbReference type="WBParaSite" id="ACRNAN_scaffold3685.g28791.t1"/>
    </source>
</evidence>
<dbReference type="GO" id="GO:0000978">
    <property type="term" value="F:RNA polymerase II cis-regulatory region sequence-specific DNA binding"/>
    <property type="evidence" value="ECO:0007669"/>
    <property type="project" value="TreeGrafter"/>
</dbReference>
<dbReference type="WBParaSite" id="ACRNAN_scaffold3685.g28791.t1">
    <property type="protein sequence ID" value="ACRNAN_scaffold3685.g28791.t1"/>
    <property type="gene ID" value="ACRNAN_scaffold3685.g28791"/>
</dbReference>
<dbReference type="PRINTS" id="PR00065">
    <property type="entry name" value="TEADOMAIN"/>
</dbReference>
<reference evidence="9" key="1">
    <citation type="submission" date="2022-11" db="UniProtKB">
        <authorList>
            <consortium name="WormBaseParasite"/>
        </authorList>
    </citation>
    <scope>IDENTIFICATION</scope>
</reference>
<dbReference type="PANTHER" id="PTHR11834:SF0">
    <property type="entry name" value="PROTEIN SCALLOPED"/>
    <property type="match status" value="1"/>
</dbReference>
<evidence type="ECO:0000256" key="2">
    <source>
        <dbReference type="ARBA" id="ARBA00023015"/>
    </source>
</evidence>
<dbReference type="InterPro" id="IPR050937">
    <property type="entry name" value="TEC1_TEAD_TF"/>
</dbReference>
<evidence type="ECO:0000256" key="6">
    <source>
        <dbReference type="SAM" id="MobiDB-lite"/>
    </source>
</evidence>